<dbReference type="RefSeq" id="WP_104958091.1">
    <property type="nucleotide sequence ID" value="NZ_CP026377.1"/>
</dbReference>
<dbReference type="SUPFAM" id="SSF103370">
    <property type="entry name" value="NinB"/>
    <property type="match status" value="1"/>
</dbReference>
<evidence type="ECO:0000313" key="1">
    <source>
        <dbReference type="EMBL" id="AUX94259.1"/>
    </source>
</evidence>
<dbReference type="EMBL" id="CP026377">
    <property type="protein sequence ID" value="AUX94259.1"/>
    <property type="molecule type" value="Genomic_DNA"/>
</dbReference>
<protein>
    <submittedName>
        <fullName evidence="1">Recombination protein NinB</fullName>
    </submittedName>
</protein>
<dbReference type="InterPro" id="IPR008711">
    <property type="entry name" value="Recombinase_NinB"/>
</dbReference>
<name>A0A2L0IIC8_9GAMM</name>
<dbReference type="Proteomes" id="UP000238365">
    <property type="component" value="Chromosome"/>
</dbReference>
<dbReference type="Pfam" id="PF05772">
    <property type="entry name" value="NinB"/>
    <property type="match status" value="1"/>
</dbReference>
<dbReference type="InterPro" id="IPR036619">
    <property type="entry name" value="NinB_sf"/>
</dbReference>
<evidence type="ECO:0000313" key="2">
    <source>
        <dbReference type="Proteomes" id="UP000238365"/>
    </source>
</evidence>
<dbReference type="AlphaFoldDB" id="A0A2L0IIC8"/>
<dbReference type="KEGG" id="pgz:C2E15_15030"/>
<reference evidence="1 2" key="1">
    <citation type="submission" date="2018-01" db="EMBL/GenBank/DDBJ databases">
        <title>Complete and assembled Genome of Pantoea gaviniae DSM22758T.</title>
        <authorList>
            <person name="Stevens M.J.A."/>
            <person name="Zurfluh K."/>
            <person name="Stephan R."/>
        </authorList>
    </citation>
    <scope>NUCLEOTIDE SEQUENCE [LARGE SCALE GENOMIC DNA]</scope>
    <source>
        <strain evidence="1 2">DSM 22758</strain>
    </source>
</reference>
<keyword evidence="2" id="KW-1185">Reference proteome</keyword>
<organism evidence="1 2">
    <name type="scientific">Mixta gaviniae</name>
    <dbReference type="NCBI Taxonomy" id="665914"/>
    <lineage>
        <taxon>Bacteria</taxon>
        <taxon>Pseudomonadati</taxon>
        <taxon>Pseudomonadota</taxon>
        <taxon>Gammaproteobacteria</taxon>
        <taxon>Enterobacterales</taxon>
        <taxon>Erwiniaceae</taxon>
        <taxon>Mixta</taxon>
    </lineage>
</organism>
<proteinExistence type="predicted"/>
<accession>A0A2L0IIC8</accession>
<gene>
    <name evidence="1" type="ORF">C2E15_15030</name>
</gene>
<dbReference type="Gene3D" id="1.10.3790.10">
    <property type="entry name" value="NinB"/>
    <property type="match status" value="1"/>
</dbReference>
<sequence length="164" mass="19246">MEKQTYLIRDNRIRQNCIEAIYNLQTDPQHPIEVIIQERKRTISQNKRMWPLLQDLSRQVVWFGQKYSPDDWKDLITALVAKTKNEQQRTAPGIGGGVVMFGSRTSKMRVSEMVEVIEAIYWFGTEQNVKFSDESRLELEWAKRFGDKDGKNPEKTKRKVRANA</sequence>